<evidence type="ECO:0000313" key="1">
    <source>
        <dbReference type="EMBL" id="KAI6651852.1"/>
    </source>
</evidence>
<sequence>MQEKGANFQDNLRKIIDDETRTGLFASENSINECESSMYDSRRRLQPKIPLTEIEFSVVLPESTFATHYKFALTSNNYTAVVFYSQHMKNYPSEISNIQSDGTFYRVCHPNSPNYGRIRQLEQLHKYFKKRWITQINPEELSIYEAEITTNNAAESYYTKLKSIIKTHHPKVWHFLKTLNNKIEDIDNEMGRLRPGHSISRPRKSKHVLNDQQRDVIKEKSRIGELTPWQYPNAMNNTIGGTFTEIEFSDTDESDTSDNESEDRLVENICVICLMQRTTT</sequence>
<dbReference type="EMBL" id="JAKMXF010000301">
    <property type="protein sequence ID" value="KAI6651852.1"/>
    <property type="molecule type" value="Genomic_DNA"/>
</dbReference>
<comment type="caution">
    <text evidence="1">The sequence shown here is derived from an EMBL/GenBank/DDBJ whole genome shotgun (WGS) entry which is preliminary data.</text>
</comment>
<protein>
    <submittedName>
        <fullName evidence="1">Uncharacterized protein</fullName>
    </submittedName>
</protein>
<reference evidence="1 2" key="1">
    <citation type="journal article" date="2023" name="BMC Biol.">
        <title>The compact genome of the sponge Oopsacas minuta (Hexactinellida) is lacking key metazoan core genes.</title>
        <authorList>
            <person name="Santini S."/>
            <person name="Schenkelaars Q."/>
            <person name="Jourda C."/>
            <person name="Duchesne M."/>
            <person name="Belahbib H."/>
            <person name="Rocher C."/>
            <person name="Selva M."/>
            <person name="Riesgo A."/>
            <person name="Vervoort M."/>
            <person name="Leys S.P."/>
            <person name="Kodjabachian L."/>
            <person name="Le Bivic A."/>
            <person name="Borchiellini C."/>
            <person name="Claverie J.M."/>
            <person name="Renard E."/>
        </authorList>
    </citation>
    <scope>NUCLEOTIDE SEQUENCE [LARGE SCALE GENOMIC DNA]</scope>
    <source>
        <strain evidence="1">SPO-2</strain>
    </source>
</reference>
<proteinExistence type="predicted"/>
<organism evidence="1 2">
    <name type="scientific">Oopsacas minuta</name>
    <dbReference type="NCBI Taxonomy" id="111878"/>
    <lineage>
        <taxon>Eukaryota</taxon>
        <taxon>Metazoa</taxon>
        <taxon>Porifera</taxon>
        <taxon>Hexactinellida</taxon>
        <taxon>Hexasterophora</taxon>
        <taxon>Lyssacinosida</taxon>
        <taxon>Leucopsacidae</taxon>
        <taxon>Oopsacas</taxon>
    </lineage>
</organism>
<accession>A0AAV7JSZ3</accession>
<dbReference type="AlphaFoldDB" id="A0AAV7JSZ3"/>
<gene>
    <name evidence="1" type="ORF">LOD99_4731</name>
</gene>
<keyword evidence="2" id="KW-1185">Reference proteome</keyword>
<evidence type="ECO:0000313" key="2">
    <source>
        <dbReference type="Proteomes" id="UP001165289"/>
    </source>
</evidence>
<dbReference type="Proteomes" id="UP001165289">
    <property type="component" value="Unassembled WGS sequence"/>
</dbReference>
<name>A0AAV7JSZ3_9METZ</name>